<protein>
    <submittedName>
        <fullName evidence="4">M23 family metallopeptidase</fullName>
    </submittedName>
</protein>
<dbReference type="SUPFAM" id="SSF51261">
    <property type="entry name" value="Duplicated hybrid motif"/>
    <property type="match status" value="1"/>
</dbReference>
<feature type="region of interest" description="Disordered" evidence="2">
    <location>
        <begin position="338"/>
        <end position="379"/>
    </location>
</feature>
<dbReference type="CDD" id="cd12797">
    <property type="entry name" value="M23_peptidase"/>
    <property type="match status" value="1"/>
</dbReference>
<reference evidence="4" key="1">
    <citation type="submission" date="2020-07" db="EMBL/GenBank/DDBJ databases">
        <title>Huge and variable diversity of episymbiotic CPR bacteria and DPANN archaea in groundwater ecosystems.</title>
        <authorList>
            <person name="He C.Y."/>
            <person name="Keren R."/>
            <person name="Whittaker M."/>
            <person name="Farag I.F."/>
            <person name="Doudna J."/>
            <person name="Cate J.H.D."/>
            <person name="Banfield J.F."/>
        </authorList>
    </citation>
    <scope>NUCLEOTIDE SEQUENCE</scope>
    <source>
        <strain evidence="4">NC_groundwater_1813_Pr3_B-0.1um_71_17</strain>
    </source>
</reference>
<proteinExistence type="predicted"/>
<gene>
    <name evidence="4" type="ORF">HZA61_15565</name>
</gene>
<evidence type="ECO:0000313" key="4">
    <source>
        <dbReference type="EMBL" id="MBI5170907.1"/>
    </source>
</evidence>
<accession>A0A933W9R1</accession>
<comment type="caution">
    <text evidence="4">The sequence shown here is derived from an EMBL/GenBank/DDBJ whole genome shotgun (WGS) entry which is preliminary data.</text>
</comment>
<dbReference type="PANTHER" id="PTHR21666">
    <property type="entry name" value="PEPTIDASE-RELATED"/>
    <property type="match status" value="1"/>
</dbReference>
<keyword evidence="1" id="KW-0732">Signal</keyword>
<sequence>MSTSPPLLGGLLPLEPELDSRWSDAGAWQMPVGARYELGGNGVSPPFKENRGTEGGRRRVTHQGTDLANGLAGDTVRAAGSGVVIVAFDGDNGNGYGGHVVLAHRIPVDRVVYTVYGHLGRGTVAVKPGDLVIAGDPIGRVGQTGRASTPHLHFEVREGDDPFARWENAHVIEPLPFLYARLPGQREEPGPDRAYAEWAEYEGLIAGHLDPTAPLTRADWWRILSRAVEDGPTPTLPGAHLRDSLIEHGVLPEEEAGASSQDRLGWEECARDVKRLHVIGVRMAHGPLPEPAHQAECESRFEHRSPSAHTGVLRRRSNDPTLGDVCVLLADLAGPAPEVQLKSATPGRAKQAKVAKGKRTSRTRATTAKQAASKKKKRR</sequence>
<evidence type="ECO:0000313" key="5">
    <source>
        <dbReference type="Proteomes" id="UP000696931"/>
    </source>
</evidence>
<evidence type="ECO:0000256" key="1">
    <source>
        <dbReference type="ARBA" id="ARBA00022729"/>
    </source>
</evidence>
<dbReference type="AlphaFoldDB" id="A0A933W9R1"/>
<organism evidence="4 5">
    <name type="scientific">Eiseniibacteriota bacterium</name>
    <dbReference type="NCBI Taxonomy" id="2212470"/>
    <lineage>
        <taxon>Bacteria</taxon>
        <taxon>Candidatus Eiseniibacteriota</taxon>
    </lineage>
</organism>
<name>A0A933W9R1_UNCEI</name>
<dbReference type="Gene3D" id="2.70.70.10">
    <property type="entry name" value="Glucose Permease (Domain IIA)"/>
    <property type="match status" value="1"/>
</dbReference>
<feature type="region of interest" description="Disordered" evidence="2">
    <location>
        <begin position="39"/>
        <end position="59"/>
    </location>
</feature>
<feature type="compositionally biased region" description="Basic and acidic residues" evidence="2">
    <location>
        <begin position="48"/>
        <end position="57"/>
    </location>
</feature>
<evidence type="ECO:0000256" key="2">
    <source>
        <dbReference type="SAM" id="MobiDB-lite"/>
    </source>
</evidence>
<dbReference type="Pfam" id="PF01551">
    <property type="entry name" value="Peptidase_M23"/>
    <property type="match status" value="1"/>
</dbReference>
<feature type="domain" description="M23ase beta-sheet core" evidence="3">
    <location>
        <begin position="61"/>
        <end position="162"/>
    </location>
</feature>
<dbReference type="Proteomes" id="UP000696931">
    <property type="component" value="Unassembled WGS sequence"/>
</dbReference>
<dbReference type="EMBL" id="JACRIW010000112">
    <property type="protein sequence ID" value="MBI5170907.1"/>
    <property type="molecule type" value="Genomic_DNA"/>
</dbReference>
<dbReference type="GO" id="GO:0004222">
    <property type="term" value="F:metalloendopeptidase activity"/>
    <property type="evidence" value="ECO:0007669"/>
    <property type="project" value="TreeGrafter"/>
</dbReference>
<feature type="compositionally biased region" description="Basic residues" evidence="2">
    <location>
        <begin position="350"/>
        <end position="362"/>
    </location>
</feature>
<dbReference type="InterPro" id="IPR011055">
    <property type="entry name" value="Dup_hybrid_motif"/>
</dbReference>
<dbReference type="InterPro" id="IPR050570">
    <property type="entry name" value="Cell_wall_metabolism_enzyme"/>
</dbReference>
<evidence type="ECO:0000259" key="3">
    <source>
        <dbReference type="Pfam" id="PF01551"/>
    </source>
</evidence>
<dbReference type="PANTHER" id="PTHR21666:SF289">
    <property type="entry name" value="L-ALA--D-GLU ENDOPEPTIDASE"/>
    <property type="match status" value="1"/>
</dbReference>
<dbReference type="InterPro" id="IPR016047">
    <property type="entry name" value="M23ase_b-sheet_dom"/>
</dbReference>